<evidence type="ECO:0000256" key="3">
    <source>
        <dbReference type="ARBA" id="ARBA00022516"/>
    </source>
</evidence>
<feature type="transmembrane region" description="Helical" evidence="12">
    <location>
        <begin position="51"/>
        <end position="70"/>
    </location>
</feature>
<comment type="subcellular location">
    <subcellularLocation>
        <location evidence="1">Membrane</location>
        <topology evidence="1">Multi-pass membrane protein</topology>
    </subcellularLocation>
</comment>
<keyword evidence="9" id="KW-0443">Lipid metabolism</keyword>
<evidence type="ECO:0000313" key="15">
    <source>
        <dbReference type="Proteomes" id="UP000245086"/>
    </source>
</evidence>
<dbReference type="PANTHER" id="PTHR11351:SF31">
    <property type="entry name" value="DESATURASE 1, ISOFORM A-RELATED"/>
    <property type="match status" value="1"/>
</dbReference>
<evidence type="ECO:0000256" key="6">
    <source>
        <dbReference type="ARBA" id="ARBA00022989"/>
    </source>
</evidence>
<gene>
    <name evidence="14" type="ORF">PbB2_02402</name>
</gene>
<keyword evidence="3" id="KW-0444">Lipid biosynthesis</keyword>
<dbReference type="GO" id="GO:0006633">
    <property type="term" value="P:fatty acid biosynthetic process"/>
    <property type="evidence" value="ECO:0007669"/>
    <property type="project" value="UniProtKB-KW"/>
</dbReference>
<feature type="domain" description="Fatty acid desaturase" evidence="13">
    <location>
        <begin position="48"/>
        <end position="252"/>
    </location>
</feature>
<evidence type="ECO:0000256" key="2">
    <source>
        <dbReference type="ARBA" id="ARBA00008749"/>
    </source>
</evidence>
<dbReference type="AlphaFoldDB" id="A0A2P2ECE9"/>
<dbReference type="OrthoDB" id="19906at2"/>
<evidence type="ECO:0000256" key="5">
    <source>
        <dbReference type="ARBA" id="ARBA00022832"/>
    </source>
</evidence>
<feature type="transmembrane region" description="Helical" evidence="12">
    <location>
        <begin position="162"/>
        <end position="187"/>
    </location>
</feature>
<evidence type="ECO:0000256" key="8">
    <source>
        <dbReference type="ARBA" id="ARBA00023004"/>
    </source>
</evidence>
<keyword evidence="10 12" id="KW-0472">Membrane</keyword>
<feature type="transmembrane region" description="Helical" evidence="12">
    <location>
        <begin position="25"/>
        <end position="45"/>
    </location>
</feature>
<dbReference type="InterPro" id="IPR005804">
    <property type="entry name" value="FA_desaturase_dom"/>
</dbReference>
<dbReference type="PANTHER" id="PTHR11351">
    <property type="entry name" value="ACYL-COA DESATURASE"/>
    <property type="match status" value="1"/>
</dbReference>
<keyword evidence="11" id="KW-0275">Fatty acid biosynthesis</keyword>
<dbReference type="GO" id="GO:0016717">
    <property type="term" value="F:oxidoreductase activity, acting on paired donors, with oxidation of a pair of donors resulting in the reduction of molecular oxygen to two molecules of water"/>
    <property type="evidence" value="ECO:0007669"/>
    <property type="project" value="InterPro"/>
</dbReference>
<reference evidence="14 15" key="1">
    <citation type="journal article" date="2018" name="Genome Announc.">
        <title>Draft Genome Sequence of "Candidatus Phycosocius bacilliformis," an Alphaproteobacterial Ectosymbiont of the Hydrocarbon-Producing Green Alga Botryococcus braunii.</title>
        <authorList>
            <person name="Tanabe Y."/>
            <person name="Yamaguchi H."/>
            <person name="Watanabe M.M."/>
        </authorList>
    </citation>
    <scope>NUCLEOTIDE SEQUENCE [LARGE SCALE GENOMIC DNA]</scope>
    <source>
        <strain evidence="14 15">BOTRYCO-2</strain>
    </source>
</reference>
<evidence type="ECO:0000256" key="4">
    <source>
        <dbReference type="ARBA" id="ARBA00022692"/>
    </source>
</evidence>
<keyword evidence="7" id="KW-0560">Oxidoreductase</keyword>
<organism evidence="14 15">
    <name type="scientific">Candidatus Phycosocius bacilliformis</name>
    <dbReference type="NCBI Taxonomy" id="1445552"/>
    <lineage>
        <taxon>Bacteria</taxon>
        <taxon>Pseudomonadati</taxon>
        <taxon>Pseudomonadota</taxon>
        <taxon>Alphaproteobacteria</taxon>
        <taxon>Caulobacterales</taxon>
        <taxon>Caulobacterales incertae sedis</taxon>
        <taxon>Candidatus Phycosocius</taxon>
    </lineage>
</organism>
<dbReference type="EMBL" id="BFBR01000007">
    <property type="protein sequence ID" value="GBF58714.1"/>
    <property type="molecule type" value="Genomic_DNA"/>
</dbReference>
<name>A0A2P2ECE9_9PROT</name>
<dbReference type="Pfam" id="PF00487">
    <property type="entry name" value="FA_desaturase"/>
    <property type="match status" value="1"/>
</dbReference>
<proteinExistence type="inferred from homology"/>
<accession>A0A2P2ECE9</accession>
<dbReference type="InterPro" id="IPR015876">
    <property type="entry name" value="Acyl-CoA_DS"/>
</dbReference>
<comment type="caution">
    <text evidence="14">The sequence shown here is derived from an EMBL/GenBank/DDBJ whole genome shotgun (WGS) entry which is preliminary data.</text>
</comment>
<evidence type="ECO:0000259" key="13">
    <source>
        <dbReference type="Pfam" id="PF00487"/>
    </source>
</evidence>
<keyword evidence="5" id="KW-0276">Fatty acid metabolism</keyword>
<evidence type="ECO:0000256" key="12">
    <source>
        <dbReference type="SAM" id="Phobius"/>
    </source>
</evidence>
<evidence type="ECO:0000256" key="7">
    <source>
        <dbReference type="ARBA" id="ARBA00023002"/>
    </source>
</evidence>
<keyword evidence="15" id="KW-1185">Reference proteome</keyword>
<dbReference type="GO" id="GO:0016020">
    <property type="term" value="C:membrane"/>
    <property type="evidence" value="ECO:0007669"/>
    <property type="project" value="UniProtKB-SubCell"/>
</dbReference>
<keyword evidence="4 12" id="KW-0812">Transmembrane</keyword>
<sequence>MNETTDQRKQPKFKSHNDTEKPNPIPFYVLHIAALGAIFTGVHAADLWLALGLYLLRMFGVTAGYHRYFAHKSFKTSRVFQFILAFIAQTSAQRGILWWASHHRNHHRFSDTAQDIHSPARTSFWYAHFGWVIDPKNHETDYDGIADFTKYPELVWLERNPYLPPVILGVIVWLFAGWSGLIVGYVWSLIACYHATFCINSLAHVHGRQRFVTGDHSRNNWILAIATMGEGWHNNHHAFPNSARQGFKWWEFDLSFLILRILSWMGVVWDLRHPPKEMVQGIHLPGPALMEKAAQQLLQDFADRLAKAREGWRVPTMEELRAIAMRNMPKNPHLDAILARAEELAAEWMPAWLATQTARQPS</sequence>
<keyword evidence="8" id="KW-0408">Iron</keyword>
<comment type="similarity">
    <text evidence="2">Belongs to the fatty acid desaturase type 2 family.</text>
</comment>
<keyword evidence="6 12" id="KW-1133">Transmembrane helix</keyword>
<evidence type="ECO:0000256" key="9">
    <source>
        <dbReference type="ARBA" id="ARBA00023098"/>
    </source>
</evidence>
<dbReference type="RefSeq" id="WP_108985569.1">
    <property type="nucleotide sequence ID" value="NZ_BFBR01000007.1"/>
</dbReference>
<dbReference type="PRINTS" id="PR00075">
    <property type="entry name" value="FACDDSATRASE"/>
</dbReference>
<evidence type="ECO:0000313" key="14">
    <source>
        <dbReference type="EMBL" id="GBF58714.1"/>
    </source>
</evidence>
<evidence type="ECO:0000256" key="11">
    <source>
        <dbReference type="ARBA" id="ARBA00023160"/>
    </source>
</evidence>
<evidence type="ECO:0000256" key="10">
    <source>
        <dbReference type="ARBA" id="ARBA00023136"/>
    </source>
</evidence>
<dbReference type="CDD" id="cd03505">
    <property type="entry name" value="Delta9-FADS-like"/>
    <property type="match status" value="1"/>
</dbReference>
<evidence type="ECO:0000256" key="1">
    <source>
        <dbReference type="ARBA" id="ARBA00004141"/>
    </source>
</evidence>
<protein>
    <recommendedName>
        <fullName evidence="13">Fatty acid desaturase domain-containing protein</fullName>
    </recommendedName>
</protein>
<dbReference type="Proteomes" id="UP000245086">
    <property type="component" value="Unassembled WGS sequence"/>
</dbReference>